<protein>
    <submittedName>
        <fullName evidence="12">Opaque-specific abc transporter cdr3</fullName>
    </submittedName>
</protein>
<feature type="transmembrane region" description="Helical" evidence="10">
    <location>
        <begin position="1607"/>
        <end position="1631"/>
    </location>
</feature>
<dbReference type="Pfam" id="PF06422">
    <property type="entry name" value="PDR_CDR"/>
    <property type="match status" value="1"/>
</dbReference>
<comment type="caution">
    <text evidence="12">The sequence shown here is derived from an EMBL/GenBank/DDBJ whole genome shotgun (WGS) entry which is preliminary data.</text>
</comment>
<keyword evidence="5" id="KW-0547">Nucleotide-binding</keyword>
<feature type="transmembrane region" description="Helical" evidence="10">
    <location>
        <begin position="1441"/>
        <end position="1459"/>
    </location>
</feature>
<name>A0A8H7B468_9PLEO</name>
<dbReference type="Pfam" id="PF19055">
    <property type="entry name" value="ABC2_membrane_7"/>
    <property type="match status" value="1"/>
</dbReference>
<keyword evidence="13" id="KW-1185">Reference proteome</keyword>
<feature type="transmembrane region" description="Helical" evidence="10">
    <location>
        <begin position="1722"/>
        <end position="1752"/>
    </location>
</feature>
<feature type="transmembrane region" description="Helical" evidence="10">
    <location>
        <begin position="1791"/>
        <end position="1809"/>
    </location>
</feature>
<dbReference type="InterPro" id="IPR017871">
    <property type="entry name" value="ABC_transporter-like_CS"/>
</dbReference>
<dbReference type="InterPro" id="IPR034003">
    <property type="entry name" value="ABCG_PDR_2"/>
</dbReference>
<reference evidence="12" key="1">
    <citation type="submission" date="2020-01" db="EMBL/GenBank/DDBJ databases">
        <authorList>
            <person name="Feng Z.H.Z."/>
        </authorList>
    </citation>
    <scope>NUCLEOTIDE SEQUENCE</scope>
    <source>
        <strain evidence="12">CBS107.38</strain>
    </source>
</reference>
<dbReference type="CDD" id="cd09299">
    <property type="entry name" value="TDT"/>
    <property type="match status" value="1"/>
</dbReference>
<dbReference type="Pfam" id="PF14510">
    <property type="entry name" value="ABC_trans_N"/>
    <property type="match status" value="1"/>
</dbReference>
<dbReference type="Pfam" id="PF00005">
    <property type="entry name" value="ABC_tran"/>
    <property type="match status" value="2"/>
</dbReference>
<dbReference type="PROSITE" id="PS50893">
    <property type="entry name" value="ABC_TRANSPORTER_2"/>
    <property type="match status" value="2"/>
</dbReference>
<dbReference type="GO" id="GO:0016020">
    <property type="term" value="C:membrane"/>
    <property type="evidence" value="ECO:0007669"/>
    <property type="project" value="UniProtKB-SubCell"/>
</dbReference>
<dbReference type="Pfam" id="PF01061">
    <property type="entry name" value="ABC2_membrane"/>
    <property type="match status" value="2"/>
</dbReference>
<dbReference type="RefSeq" id="XP_038787329.1">
    <property type="nucleotide sequence ID" value="XM_038930379.1"/>
</dbReference>
<keyword evidence="8 10" id="KW-0472">Membrane</keyword>
<dbReference type="Gene3D" id="1.50.10.150">
    <property type="entry name" value="Voltage-dependent anion channel"/>
    <property type="match status" value="1"/>
</dbReference>
<evidence type="ECO:0000256" key="10">
    <source>
        <dbReference type="SAM" id="Phobius"/>
    </source>
</evidence>
<dbReference type="SMART" id="SM00382">
    <property type="entry name" value="AAA"/>
    <property type="match status" value="2"/>
</dbReference>
<dbReference type="InterPro" id="IPR038665">
    <property type="entry name" value="Voltage-dep_anion_channel_sf"/>
</dbReference>
<feature type="transmembrane region" description="Helical" evidence="10">
    <location>
        <begin position="532"/>
        <end position="554"/>
    </location>
</feature>
<feature type="transmembrane region" description="Helical" evidence="10">
    <location>
        <begin position="1242"/>
        <end position="1266"/>
    </location>
</feature>
<dbReference type="FunFam" id="3.40.50.300:FF:000054">
    <property type="entry name" value="ABC multidrug transporter atrF"/>
    <property type="match status" value="1"/>
</dbReference>
<accession>A0A8H7B468</accession>
<dbReference type="GeneID" id="62203557"/>
<dbReference type="InterPro" id="IPR027417">
    <property type="entry name" value="P-loop_NTPase"/>
</dbReference>
<proteinExistence type="inferred from homology"/>
<organism evidence="12 13">
    <name type="scientific">Alternaria burnsii</name>
    <dbReference type="NCBI Taxonomy" id="1187904"/>
    <lineage>
        <taxon>Eukaryota</taxon>
        <taxon>Fungi</taxon>
        <taxon>Dikarya</taxon>
        <taxon>Ascomycota</taxon>
        <taxon>Pezizomycotina</taxon>
        <taxon>Dothideomycetes</taxon>
        <taxon>Pleosporomycetidae</taxon>
        <taxon>Pleosporales</taxon>
        <taxon>Pleosporineae</taxon>
        <taxon>Pleosporaceae</taxon>
        <taxon>Alternaria</taxon>
        <taxon>Alternaria sect. Alternaria</taxon>
    </lineage>
</organism>
<feature type="compositionally biased region" description="Basic and acidic residues" evidence="9">
    <location>
        <begin position="35"/>
        <end position="50"/>
    </location>
</feature>
<feature type="region of interest" description="Disordered" evidence="9">
    <location>
        <begin position="791"/>
        <end position="816"/>
    </location>
</feature>
<feature type="transmembrane region" description="Helical" evidence="10">
    <location>
        <begin position="1637"/>
        <end position="1660"/>
    </location>
</feature>
<comment type="similarity">
    <text evidence="2">Belongs to the ABC transporter superfamily. ABCG family. PDR (TC 3.A.1.205) subfamily.</text>
</comment>
<feature type="transmembrane region" description="Helical" evidence="10">
    <location>
        <begin position="1198"/>
        <end position="1221"/>
    </location>
</feature>
<feature type="transmembrane region" description="Helical" evidence="10">
    <location>
        <begin position="641"/>
        <end position="663"/>
    </location>
</feature>
<dbReference type="GO" id="GO:0005524">
    <property type="term" value="F:ATP binding"/>
    <property type="evidence" value="ECO:0007669"/>
    <property type="project" value="UniProtKB-KW"/>
</dbReference>
<dbReference type="InterPro" id="IPR003439">
    <property type="entry name" value="ABC_transporter-like_ATP-bd"/>
</dbReference>
<dbReference type="PROSITE" id="PS00211">
    <property type="entry name" value="ABC_TRANSPORTER_1"/>
    <property type="match status" value="1"/>
</dbReference>
<sequence length="1856" mass="207686">MLAGLGFTETQVVKEEAHVDRLKLESDASSNSTGPDDKTEAQQEAQRERDVHELVRKFTTHSEQQNVGSPFADDVHHRLDPKSDQFRAKDWARSFYDLRYSSEETIPRVAGVAFRGLNVWGKGSPTDFQSTVGNTILKLPALFGRGTQKIEILRDLDGLLLPGEQLCVLGPPGSGCSTLLKTIAGETHGFQVSPDSYLNYQGVPAKDMNSVFRGEAIYTAEVDAHFPQLSVGDTLYFAALARAPRTIPGGISRQRYAEHLRDVVMAMYGISHTLNTRVGNDYVRGVSGGERKRVTIAEASLSFAPLQLWDNSTRGLDSANAVEFCKTLRTQCDVFGAACVIAIYQAPQAAYEVFDKVTVLYEGRQIYFGPSNEARAYFERLGFECPASQTTPDFLTSMTSASERRIRKGFENTTPRTSDDFARCWKESPERQRLLKEIEEYNNTYPLKGEQHERFALSRTMEKSKKQRQKSPYTLSYWRQIRLCMWRDVQRLKNDPSVLLTMLIVNFFEALIISSIFYNLPQSTASFFKRGGVLFMVVLLNAFGSMLEIMNLYAKRTIIEKHNRYALYHPSAEALSSMIVDLPYKITNSLLVNTTLYFMSNLRREPGPYFYFLLVGFTTGLSMSMFFRLFASMTKTLAQALAPSSLILIMLVLYTGFAIPVQYMQGWAGWFRWINPVAYGFENVMVNEFHNRTFACSSFVPSGPSYENVAPEQRACAVQGSQPGLDYVSGTAYIETAFKYNYSERWSNYGIIIAITVILFLAHLVMSELVASERSKGEVLVFRRSKMQKTAKKNGADEEAGGATAHEGEKISRNTELEPAMQKQVSIFHWEKVTYEVQIKGEIRTILDGVDGYIRPGTLTALMGVSGAGKTTLLDVLASRTTMGVIGGNMLVDGRQRDESFQRQTGYCMQQDIHLDTSTVREALEFSALLRQPPEYGREERLAYVDHVIRLLDMEEYADAVVGIPGSGLNVEQRKRLTIGVELAARPKLLLFLDEPTSGLDSQTSWSICDLMEKLTRDGQAILCTVHQPSSLLFQRFDRLLLLAKGGRTVYFGEIGRDSETLLDYFTRNGAPACPAGTNPAEYMLAAIGAAPGARTEIDWPAVWKSSKEYANVQTELAILRELANRPSAVMDSADASHQAFAASFKDQLRAVAMRCAQQYWRTPSYIYAKAILTIGCSILIGFSFFDSDNTMQGLQNQMFGVFIFLFVVIQLIYQIMPMWISQRTLYEARERQSKTYAWQAFVLSNIFIELAWNAFMAVFCFLVWYYPAGLYRNAEATDAVHIRGFHALLIVVAVFVFASTLAHLLIAGSPNEEIAGAIATLITIMLYAFCGILAGPNDLPGFWIFMYRVNPFTYLVSSFMSTTLGQAPAYCADSEFQTFFPPQGQTCGEYMSEYIDMAGGYLRDAQATGQCGFCQMDSTDQFLTRIHADWDTRWRDFGLLWVYIAFNMAAAIFLYWLCRVPRTKKGKKSSFTVSMDTGVLSIIMNLLPWQFHGLGILATIMFVFNLVLFTVSTLISLLRLAKFPRHVKTQTLSREEELSYLGAPAIAYLTLVAQVTLTCSTAWGYSWTVFAYVLWWIGLVWTVSLCGFQVIVLAKRNITVDRQLSPTILLPLISVMTLGTTGGLIANYSVGLSASMAVPVIVTGYMCIGYAFFLALLYYAFIAHKLIAVGLPPPMKIPSLVITVGPVGQFATAIQTLSSAASTRGMFGSYNQGTWLQSSAASSVSAAAILIALLALGFGFMWITMSWYIVVEALVKRQLPFSLAWWSLIFPMGVYTTGLLNLSISLNSTAFRGFTTALLIFMFIIYFVNWGGTLYRIYTKQALGVPQQREEEDEQAKEKKETMDRYVVRNGGNTV</sequence>
<feature type="transmembrane region" description="Helical" evidence="10">
    <location>
        <begin position="1471"/>
        <end position="1490"/>
    </location>
</feature>
<gene>
    <name evidence="12" type="ORF">GT037_005332</name>
</gene>
<feature type="transmembrane region" description="Helical" evidence="10">
    <location>
        <begin position="1539"/>
        <end position="1564"/>
    </location>
</feature>
<dbReference type="CDD" id="cd03232">
    <property type="entry name" value="ABCG_PDR_domain2"/>
    <property type="match status" value="1"/>
</dbReference>
<evidence type="ECO:0000256" key="9">
    <source>
        <dbReference type="SAM" id="MobiDB-lite"/>
    </source>
</evidence>
<dbReference type="InterPro" id="IPR003593">
    <property type="entry name" value="AAA+_ATPase"/>
</dbReference>
<keyword evidence="3" id="KW-0813">Transport</keyword>
<evidence type="ECO:0000256" key="8">
    <source>
        <dbReference type="ARBA" id="ARBA00023136"/>
    </source>
</evidence>
<feature type="compositionally biased region" description="Basic and acidic residues" evidence="9">
    <location>
        <begin position="806"/>
        <end position="816"/>
    </location>
</feature>
<dbReference type="Gene3D" id="3.40.50.300">
    <property type="entry name" value="P-loop containing nucleotide triphosphate hydrolases"/>
    <property type="match status" value="2"/>
</dbReference>
<dbReference type="InterPro" id="IPR010929">
    <property type="entry name" value="PDR_CDR_ABC"/>
</dbReference>
<dbReference type="Pfam" id="PF03595">
    <property type="entry name" value="SLAC1"/>
    <property type="match status" value="1"/>
</dbReference>
<feature type="compositionally biased region" description="Basic and acidic residues" evidence="9">
    <location>
        <begin position="16"/>
        <end position="26"/>
    </location>
</feature>
<feature type="transmembrane region" description="Helical" evidence="10">
    <location>
        <begin position="1286"/>
        <end position="1308"/>
    </location>
</feature>
<feature type="transmembrane region" description="Helical" evidence="10">
    <location>
        <begin position="1764"/>
        <end position="1785"/>
    </location>
</feature>
<dbReference type="EMBL" id="JAAABM010000006">
    <property type="protein sequence ID" value="KAF7677120.1"/>
    <property type="molecule type" value="Genomic_DNA"/>
</dbReference>
<feature type="domain" description="ABC transporter" evidence="11">
    <location>
        <begin position="828"/>
        <end position="1071"/>
    </location>
</feature>
<feature type="transmembrane region" description="Helical" evidence="10">
    <location>
        <begin position="1496"/>
        <end position="1519"/>
    </location>
</feature>
<evidence type="ECO:0000313" key="12">
    <source>
        <dbReference type="EMBL" id="KAF7677120.1"/>
    </source>
</evidence>
<feature type="transmembrane region" description="Helical" evidence="10">
    <location>
        <begin position="1570"/>
        <end position="1595"/>
    </location>
</feature>
<dbReference type="GO" id="GO:0016887">
    <property type="term" value="F:ATP hydrolysis activity"/>
    <property type="evidence" value="ECO:0007669"/>
    <property type="project" value="InterPro"/>
</dbReference>
<evidence type="ECO:0000256" key="4">
    <source>
        <dbReference type="ARBA" id="ARBA00022692"/>
    </source>
</evidence>
<dbReference type="InterPro" id="IPR043926">
    <property type="entry name" value="ABCG_dom"/>
</dbReference>
<evidence type="ECO:0000256" key="5">
    <source>
        <dbReference type="ARBA" id="ARBA00022741"/>
    </source>
</evidence>
<evidence type="ECO:0000313" key="13">
    <source>
        <dbReference type="Proteomes" id="UP000596902"/>
    </source>
</evidence>
<dbReference type="InterPro" id="IPR013525">
    <property type="entry name" value="ABC2_TM"/>
</dbReference>
<evidence type="ECO:0000256" key="7">
    <source>
        <dbReference type="ARBA" id="ARBA00022989"/>
    </source>
</evidence>
<feature type="transmembrane region" description="Helical" evidence="10">
    <location>
        <begin position="1167"/>
        <end position="1186"/>
    </location>
</feature>
<comment type="subcellular location">
    <subcellularLocation>
        <location evidence="1">Membrane</location>
        <topology evidence="1">Multi-pass membrane protein</topology>
    </subcellularLocation>
</comment>
<feature type="transmembrane region" description="Helical" evidence="10">
    <location>
        <begin position="1315"/>
        <end position="1335"/>
    </location>
</feature>
<evidence type="ECO:0000256" key="1">
    <source>
        <dbReference type="ARBA" id="ARBA00004141"/>
    </source>
</evidence>
<dbReference type="InterPro" id="IPR034001">
    <property type="entry name" value="ABCG_PDR_1"/>
</dbReference>
<dbReference type="FunFam" id="3.40.50.300:FF:003632">
    <property type="entry name" value="ABC multidrug transporter (Eurofung)"/>
    <property type="match status" value="1"/>
</dbReference>
<keyword evidence="4 10" id="KW-0812">Transmembrane</keyword>
<keyword evidence="7 10" id="KW-1133">Transmembrane helix</keyword>
<feature type="transmembrane region" description="Helical" evidence="10">
    <location>
        <begin position="746"/>
        <end position="766"/>
    </location>
</feature>
<dbReference type="PANTHER" id="PTHR19241">
    <property type="entry name" value="ATP-BINDING CASSETTE TRANSPORTER"/>
    <property type="match status" value="1"/>
</dbReference>
<dbReference type="Proteomes" id="UP000596902">
    <property type="component" value="Unassembled WGS sequence"/>
</dbReference>
<feature type="domain" description="ABC transporter" evidence="11">
    <location>
        <begin position="137"/>
        <end position="387"/>
    </location>
</feature>
<evidence type="ECO:0000256" key="3">
    <source>
        <dbReference type="ARBA" id="ARBA00022448"/>
    </source>
</evidence>
<dbReference type="SUPFAM" id="SSF52540">
    <property type="entry name" value="P-loop containing nucleoside triphosphate hydrolases"/>
    <property type="match status" value="2"/>
</dbReference>
<dbReference type="InterPro" id="IPR004695">
    <property type="entry name" value="SLAC1/Mae1/Ssu1/TehA"/>
</dbReference>
<feature type="transmembrane region" description="Helical" evidence="10">
    <location>
        <begin position="498"/>
        <end position="520"/>
    </location>
</feature>
<feature type="transmembrane region" description="Helical" evidence="10">
    <location>
        <begin position="609"/>
        <end position="629"/>
    </location>
</feature>
<evidence type="ECO:0000259" key="11">
    <source>
        <dbReference type="PROSITE" id="PS50893"/>
    </source>
</evidence>
<dbReference type="InterPro" id="IPR029481">
    <property type="entry name" value="ABC_trans_N"/>
</dbReference>
<evidence type="ECO:0000256" key="6">
    <source>
        <dbReference type="ARBA" id="ARBA00022840"/>
    </source>
</evidence>
<dbReference type="CDD" id="cd03233">
    <property type="entry name" value="ABCG_PDR_domain1"/>
    <property type="match status" value="1"/>
</dbReference>
<evidence type="ECO:0000256" key="2">
    <source>
        <dbReference type="ARBA" id="ARBA00006012"/>
    </source>
</evidence>
<reference evidence="12" key="2">
    <citation type="submission" date="2020-08" db="EMBL/GenBank/DDBJ databases">
        <title>Draft Genome Sequence of Cumin Blight Pathogen Alternaria burnsii.</title>
        <authorList>
            <person name="Feng Z."/>
        </authorList>
    </citation>
    <scope>NUCLEOTIDE SEQUENCE</scope>
    <source>
        <strain evidence="12">CBS107.38</strain>
    </source>
</reference>
<keyword evidence="6" id="KW-0067">ATP-binding</keyword>
<dbReference type="GO" id="GO:0140359">
    <property type="term" value="F:ABC-type transporter activity"/>
    <property type="evidence" value="ECO:0007669"/>
    <property type="project" value="InterPro"/>
</dbReference>
<feature type="transmembrane region" description="Helical" evidence="10">
    <location>
        <begin position="1681"/>
        <end position="1702"/>
    </location>
</feature>
<feature type="region of interest" description="Disordered" evidence="9">
    <location>
        <begin position="16"/>
        <end position="50"/>
    </location>
</feature>